<dbReference type="Gramene" id="TraesJUL4B03G02413880.1">
    <property type="protein sequence ID" value="TraesJUL4B03G02413880.1"/>
    <property type="gene ID" value="TraesJUL4B03G02413880"/>
</dbReference>
<dbReference type="Proteomes" id="UP000019116">
    <property type="component" value="Chromosome 4B"/>
</dbReference>
<dbReference type="Gramene" id="TraesMAC4B03G02393470.1">
    <property type="protein sequence ID" value="TraesMAC4B03G02393470.1"/>
    <property type="gene ID" value="TraesMAC4B03G02393470"/>
</dbReference>
<reference evidence="2" key="2">
    <citation type="submission" date="2018-10" db="UniProtKB">
        <authorList>
            <consortium name="EnsemblPlants"/>
        </authorList>
    </citation>
    <scope>IDENTIFICATION</scope>
</reference>
<dbReference type="Gramene" id="TraesJAG4B03G02392750.1">
    <property type="protein sequence ID" value="TraesJAG4B03G02392750.1"/>
    <property type="gene ID" value="TraesJAG4B03G02392750"/>
</dbReference>
<dbReference type="Gramene" id="TraesLAC4B03G02348080.1">
    <property type="protein sequence ID" value="TraesLAC4B03G02348080.1"/>
    <property type="gene ID" value="TraesLAC4B03G02348080"/>
</dbReference>
<dbReference type="Gramene" id="TraesNOR4B03G02412830.1">
    <property type="protein sequence ID" value="TraesNOR4B03G02412830.1"/>
    <property type="gene ID" value="TraesNOR4B03G02412830"/>
</dbReference>
<dbReference type="Pfam" id="PF04727">
    <property type="entry name" value="ELMO_CED12"/>
    <property type="match status" value="1"/>
</dbReference>
<organism evidence="2">
    <name type="scientific">Triticum aestivum</name>
    <name type="common">Wheat</name>
    <dbReference type="NCBI Taxonomy" id="4565"/>
    <lineage>
        <taxon>Eukaryota</taxon>
        <taxon>Viridiplantae</taxon>
        <taxon>Streptophyta</taxon>
        <taxon>Embryophyta</taxon>
        <taxon>Tracheophyta</taxon>
        <taxon>Spermatophyta</taxon>
        <taxon>Magnoliopsida</taxon>
        <taxon>Liliopsida</taxon>
        <taxon>Poales</taxon>
        <taxon>Poaceae</taxon>
        <taxon>BOP clade</taxon>
        <taxon>Pooideae</taxon>
        <taxon>Triticodae</taxon>
        <taxon>Triticeae</taxon>
        <taxon>Triticinae</taxon>
        <taxon>Triticum</taxon>
    </lineage>
</organism>
<dbReference type="Gramene" id="TraesSYM4B03G02421970.1">
    <property type="protein sequence ID" value="TraesSYM4B03G02421970.1"/>
    <property type="gene ID" value="TraesSYM4B03G02421970"/>
</dbReference>
<dbReference type="AlphaFoldDB" id="A0A3B6IWT9"/>
<dbReference type="Gramene" id="TraesCS4B03G0892100.1">
    <property type="protein sequence ID" value="TraesCS4B03G0892100.1.CDS"/>
    <property type="gene ID" value="TraesCS4B03G0892100"/>
</dbReference>
<dbReference type="InterPro" id="IPR006816">
    <property type="entry name" value="ELMO_dom"/>
</dbReference>
<protein>
    <recommendedName>
        <fullName evidence="1">ELMO domain-containing protein</fullName>
    </recommendedName>
</protein>
<sequence>MTVYQLEELKALWFAFFPGTGLWGITSEPWKEMGWQGTDPSTDFRWRLHLLGKFVILRHDLSEVNYRQEPTTASSINSSICIPYFC</sequence>
<keyword evidence="3" id="KW-1185">Reference proteome</keyword>
<evidence type="ECO:0000259" key="1">
    <source>
        <dbReference type="PROSITE" id="PS51335"/>
    </source>
</evidence>
<evidence type="ECO:0000313" key="3">
    <source>
        <dbReference type="Proteomes" id="UP000019116"/>
    </source>
</evidence>
<evidence type="ECO:0000313" key="2">
    <source>
        <dbReference type="EnsemblPlants" id="TraesCS4B02G343600.1"/>
    </source>
</evidence>
<proteinExistence type="predicted"/>
<name>A0A3B6IWT9_WHEAT</name>
<dbReference type="EnsemblPlants" id="TraesCS4B02G343600.1">
    <property type="protein sequence ID" value="TraesCS4B02G343600.1"/>
    <property type="gene ID" value="TraesCS4B02G343600"/>
</dbReference>
<accession>A0A3B6IWT9</accession>
<dbReference type="OrthoDB" id="1714254at2759"/>
<feature type="domain" description="ELMO" evidence="1">
    <location>
        <begin position="4"/>
        <end position="86"/>
    </location>
</feature>
<dbReference type="Gramene" id="TraesCS4B02G343600.1">
    <property type="protein sequence ID" value="TraesCS4B02G343600.1"/>
    <property type="gene ID" value="TraesCS4B02G343600"/>
</dbReference>
<reference evidence="2" key="1">
    <citation type="submission" date="2018-08" db="EMBL/GenBank/DDBJ databases">
        <authorList>
            <person name="Rossello M."/>
        </authorList>
    </citation>
    <scope>NUCLEOTIDE SEQUENCE [LARGE SCALE GENOMIC DNA]</scope>
    <source>
        <strain evidence="2">cv. Chinese Spring</strain>
    </source>
</reference>
<dbReference type="PROSITE" id="PS51335">
    <property type="entry name" value="ELMO"/>
    <property type="match status" value="1"/>
</dbReference>